<evidence type="ECO:0000259" key="2">
    <source>
        <dbReference type="PROSITE" id="PS50093"/>
    </source>
</evidence>
<organism evidence="3 4">
    <name type="scientific">Methanococcus maripaludis KA1</name>
    <dbReference type="NCBI Taxonomy" id="637914"/>
    <lineage>
        <taxon>Archaea</taxon>
        <taxon>Methanobacteriati</taxon>
        <taxon>Methanobacteriota</taxon>
        <taxon>Methanomada group</taxon>
        <taxon>Methanococci</taxon>
        <taxon>Methanococcales</taxon>
        <taxon>Methanococcaceae</taxon>
        <taxon>Methanococcus</taxon>
    </lineage>
</organism>
<dbReference type="GeneID" id="41278941"/>
<accession>A0A2Z5PCX5</accession>
<dbReference type="InterPro" id="IPR035986">
    <property type="entry name" value="PKD_dom_sf"/>
</dbReference>
<dbReference type="PROSITE" id="PS50093">
    <property type="entry name" value="PKD"/>
    <property type="match status" value="1"/>
</dbReference>
<evidence type="ECO:0000313" key="3">
    <source>
        <dbReference type="EMBL" id="BAP60642.1"/>
    </source>
</evidence>
<dbReference type="CDD" id="cd00146">
    <property type="entry name" value="PKD"/>
    <property type="match status" value="1"/>
</dbReference>
<name>A0A2Z5PCX5_METMI</name>
<keyword evidence="1" id="KW-0472">Membrane</keyword>
<dbReference type="KEGG" id="mmak:MMKA1_05250"/>
<dbReference type="InterPro" id="IPR008965">
    <property type="entry name" value="CBM2/CBM3_carb-bd_dom_sf"/>
</dbReference>
<dbReference type="InterPro" id="IPR013783">
    <property type="entry name" value="Ig-like_fold"/>
</dbReference>
<dbReference type="CDD" id="cd08547">
    <property type="entry name" value="Type_II_cohesin"/>
    <property type="match status" value="1"/>
</dbReference>
<keyword evidence="1" id="KW-0812">Transmembrane</keyword>
<protein>
    <submittedName>
        <fullName evidence="3">Putative cellulosome anchoring protein</fullName>
    </submittedName>
</protein>
<dbReference type="Gene3D" id="2.60.40.10">
    <property type="entry name" value="Immunoglobulins"/>
    <property type="match status" value="1"/>
</dbReference>
<dbReference type="SUPFAM" id="SSF49299">
    <property type="entry name" value="PKD domain"/>
    <property type="match status" value="1"/>
</dbReference>
<dbReference type="Pfam" id="PF18911">
    <property type="entry name" value="PKD_4"/>
    <property type="match status" value="1"/>
</dbReference>
<dbReference type="AlphaFoldDB" id="A0A2Z5PCX5"/>
<proteinExistence type="predicted"/>
<evidence type="ECO:0000256" key="1">
    <source>
        <dbReference type="SAM" id="Phobius"/>
    </source>
</evidence>
<keyword evidence="1" id="KW-1133">Transmembrane helix</keyword>
<dbReference type="SUPFAM" id="SSF49384">
    <property type="entry name" value="Carbohydrate-binding domain"/>
    <property type="match status" value="1"/>
</dbReference>
<sequence length="691" mass="78477">MKKYLFYLLILFFAMPQVFSEDTSVNLYSDSDSFSVGDNFNMDLVIENIPADQKCGGIEIKITYDHSLLSLSDIELDGNLNADYNEVKEFDGTIKLAWFINPPSGTIDIAKIKFNTLNEGKSEISMSETTISDSEGYEYQNISINGLNISVNQLNQTIGEIILEDYKTDEKIDAVLSLKGVKTPINNISGYLSFENVSIVENPSISELLCSKFNYELNSNNFSFFIIPNKSSENETMFELLKIPIIVDNKNYKISSGLYINGVKLQNISTIEEKESIDASTYSGLMFYVDGEYNTETELIIGSPKKIKLKVCNYDKNITNISGYLFINDSLFDVSEYQIPTVSDVYNKLDSSDISLNESYLYFNVSMEDNGTNGTFSILEFKLRSKINENVSSTIQLGNLSTYFNETKLSVDAKDLDVNIVEKSENSPPSVKIFYNVYNNNQVYFYPISDDEDDDLDDLDYEWNFGDGSESTKDEPIHTYSNYSRYYVNCKVLDTLNASDTSKGIIELIDISPVSYQMPNKNLVGIKGENKTLYLNLTLNNPLNYNVNAYIQFVDYNDYDPLNSSYNVLLGADETKNLIIPINVTKSCKIKWNVLYYPPASITSDDIDIGYYLWNFEENVEFKEKATIINSTEYVDVNNTKVILEVNKVKTVENQVIYKTVSSTDESVVYYCFTAISGVFAGLIFVRYRIR</sequence>
<feature type="domain" description="PKD" evidence="2">
    <location>
        <begin position="457"/>
        <end position="507"/>
    </location>
</feature>
<gene>
    <name evidence="3" type="ORF">MMKA1_05250</name>
</gene>
<dbReference type="Gene3D" id="2.60.40.680">
    <property type="match status" value="1"/>
</dbReference>
<dbReference type="GO" id="GO:0030246">
    <property type="term" value="F:carbohydrate binding"/>
    <property type="evidence" value="ECO:0007669"/>
    <property type="project" value="InterPro"/>
</dbReference>
<evidence type="ECO:0000313" key="4">
    <source>
        <dbReference type="Proteomes" id="UP000264208"/>
    </source>
</evidence>
<reference evidence="3 4" key="1">
    <citation type="submission" date="2009-06" db="EMBL/GenBank/DDBJ databases">
        <title>Molecular Evidence for Microbiologically Influenced Corrosion from genome of Methanogen.</title>
        <authorList>
            <person name="Ito N."/>
            <person name="Tsurumaru H."/>
            <person name="Shimizu A."/>
            <person name="Harada T."/>
            <person name="Hosoyama A."/>
            <person name="Horikawa H."/>
            <person name="Wakai S."/>
            <person name="Sasaki K."/>
            <person name="Nishijima K."/>
            <person name="Ataku H."/>
            <person name="Yamazaki J."/>
            <person name="Mise M."/>
            <person name="Yamazaki S."/>
            <person name="Tanikawa S."/>
            <person name="Harayama S."/>
            <person name="Fujita N."/>
        </authorList>
    </citation>
    <scope>NUCLEOTIDE SEQUENCE [LARGE SCALE GENOMIC DNA]</scope>
    <source>
        <strain evidence="4">KA1 ( NBRC 102054)</strain>
    </source>
</reference>
<dbReference type="EMBL" id="AP011526">
    <property type="protein sequence ID" value="BAP60642.1"/>
    <property type="molecule type" value="Genomic_DNA"/>
</dbReference>
<feature type="transmembrane region" description="Helical" evidence="1">
    <location>
        <begin position="668"/>
        <end position="686"/>
    </location>
</feature>
<dbReference type="RefSeq" id="WP_146778062.1">
    <property type="nucleotide sequence ID" value="NZ_AP011526.1"/>
</dbReference>
<dbReference type="InterPro" id="IPR000601">
    <property type="entry name" value="PKD_dom"/>
</dbReference>
<dbReference type="Proteomes" id="UP000264208">
    <property type="component" value="Chromosome"/>
</dbReference>